<dbReference type="HOGENOM" id="CLU_2794513_0_0_1"/>
<evidence type="ECO:0000313" key="2">
    <source>
        <dbReference type="Proteomes" id="UP000017559"/>
    </source>
</evidence>
<comment type="caution">
    <text evidence="1">The sequence shown here is derived from an EMBL/GenBank/DDBJ whole genome shotgun (WGS) entry which is preliminary data.</text>
</comment>
<dbReference type="KEGG" id="mrr:Moror_15959"/>
<accession>V2XIQ5</accession>
<organism evidence="1 2">
    <name type="scientific">Moniliophthora roreri (strain MCA 2997)</name>
    <name type="common">Cocoa frosty pod rot fungus</name>
    <name type="synonym">Crinipellis roreri</name>
    <dbReference type="NCBI Taxonomy" id="1381753"/>
    <lineage>
        <taxon>Eukaryota</taxon>
        <taxon>Fungi</taxon>
        <taxon>Dikarya</taxon>
        <taxon>Basidiomycota</taxon>
        <taxon>Agaricomycotina</taxon>
        <taxon>Agaricomycetes</taxon>
        <taxon>Agaricomycetidae</taxon>
        <taxon>Agaricales</taxon>
        <taxon>Marasmiineae</taxon>
        <taxon>Marasmiaceae</taxon>
        <taxon>Moniliophthora</taxon>
    </lineage>
</organism>
<proteinExistence type="predicted"/>
<dbReference type="Proteomes" id="UP000017559">
    <property type="component" value="Unassembled WGS sequence"/>
</dbReference>
<gene>
    <name evidence="1" type="ORF">Moror_15959</name>
</gene>
<dbReference type="AlphaFoldDB" id="V2XIQ5"/>
<reference evidence="1 2" key="1">
    <citation type="journal article" date="2014" name="BMC Genomics">
        <title>Genome and secretome analysis of the hemibiotrophic fungal pathogen, Moniliophthora roreri, which causes frosty pod rot disease of cacao: mechanisms of the biotrophic and necrotrophic phases.</title>
        <authorList>
            <person name="Meinhardt L.W."/>
            <person name="Costa G.G.L."/>
            <person name="Thomazella D.P.T."/>
            <person name="Teixeira P.J.P.L."/>
            <person name="Carazzolle M.F."/>
            <person name="Schuster S.C."/>
            <person name="Carlson J.E."/>
            <person name="Guiltinan M.J."/>
            <person name="Mieczkowski P."/>
            <person name="Farmer A."/>
            <person name="Ramaraj T."/>
            <person name="Crozier J."/>
            <person name="Davis R.E."/>
            <person name="Shao J."/>
            <person name="Melnick R.L."/>
            <person name="Pereira G.A.G."/>
            <person name="Bailey B.A."/>
        </authorList>
    </citation>
    <scope>NUCLEOTIDE SEQUENCE [LARGE SCALE GENOMIC DNA]</scope>
    <source>
        <strain evidence="1 2">MCA 2997</strain>
    </source>
</reference>
<sequence length="68" mass="7552">MGRETGLLKILEEAATWDTLENFIFEQRFLCKELVTGVPYTLGIDASIFLNSIDAVVEESSGLLKDLS</sequence>
<name>V2XIQ5_MONRO</name>
<dbReference type="EMBL" id="AWSO01000259">
    <property type="protein sequence ID" value="ESK92706.1"/>
    <property type="molecule type" value="Genomic_DNA"/>
</dbReference>
<evidence type="ECO:0000313" key="1">
    <source>
        <dbReference type="EMBL" id="ESK92706.1"/>
    </source>
</evidence>
<keyword evidence="2" id="KW-1185">Reference proteome</keyword>
<protein>
    <submittedName>
        <fullName evidence="1">Uncharacterized protein</fullName>
    </submittedName>
</protein>